<feature type="signal peptide" evidence="1">
    <location>
        <begin position="1"/>
        <end position="31"/>
    </location>
</feature>
<comment type="caution">
    <text evidence="2">The sequence shown here is derived from an EMBL/GenBank/DDBJ whole genome shotgun (WGS) entry which is preliminary data.</text>
</comment>
<dbReference type="PROSITE" id="PS51257">
    <property type="entry name" value="PROKAR_LIPOPROTEIN"/>
    <property type="match status" value="1"/>
</dbReference>
<keyword evidence="1" id="KW-0732">Signal</keyword>
<accession>A0A9E5MNK9</accession>
<proteinExistence type="predicted"/>
<feature type="chain" id="PRO_5038431906" description="LVIVD repeat-containing protein" evidence="1">
    <location>
        <begin position="32"/>
        <end position="597"/>
    </location>
</feature>
<reference evidence="2" key="1">
    <citation type="submission" date="2020-03" db="EMBL/GenBank/DDBJ databases">
        <authorList>
            <person name="Guo F."/>
        </authorList>
    </citation>
    <scope>NUCLEOTIDE SEQUENCE</scope>
    <source>
        <strain evidence="2">JCM 30134</strain>
    </source>
</reference>
<evidence type="ECO:0008006" key="4">
    <source>
        <dbReference type="Google" id="ProtNLM"/>
    </source>
</evidence>
<evidence type="ECO:0000313" key="3">
    <source>
        <dbReference type="Proteomes" id="UP000787472"/>
    </source>
</evidence>
<sequence>MTKKQWGHRAPQRAGKLAAAIGFFIALSACAATHEPQASDPEGRGHGAESINIQDKWVARADSLSPDLTPPDPKPGSYGLNPATGAFTHPVATRDSHDPKPFDGILDYWDTQQYIKNMTVEAYYPITVEPFHTWQNIVDFEGRRYLYQYVRQDLKIFDITQPKDVELLLTRGHTWGADGPDAVAQNPMADDEMFGAASIQWNEKLGKYIMVQAYEVRRFGLLKNKRTQPDKVEAIRKAPHLKGFKVYEMNGPLPKDWKLLAERTTDYQHPDAPIGEQQGSGVRDIPAYFGGDTMFVAAAPDASYALTEYPNDLYSAGYQSWDMSDPSNPKFLDQLTVPGQVAFDADSEAAFKANPRAGNRTSWMGARMSLFIPTPVEDGGKYGYAAMGGLGFYVVDISDPADMKVVSHLNFEPSVAGTEGDFIDVSQVEKTGIVYFSGYPLNEDCWEPYKDVHMIDVSNPQKPFEIGVLPRPKPPADAAFSDFCQRRGSFGPKRTGYYTQPGTPRDGILPFNFYNAGLQVFDVSDTKNPEIVAYFVPPFNTERVASYARGNLSHSVYVEYDRNLFWLFTNHGFYALSSPVLGEPNFGMPDKPWPPRD</sequence>
<dbReference type="Proteomes" id="UP000787472">
    <property type="component" value="Unassembled WGS sequence"/>
</dbReference>
<gene>
    <name evidence="2" type="ORF">G8770_18555</name>
</gene>
<dbReference type="InterPro" id="IPR013211">
    <property type="entry name" value="LVIVD"/>
</dbReference>
<protein>
    <recommendedName>
        <fullName evidence="4">LVIVD repeat-containing protein</fullName>
    </recommendedName>
</protein>
<dbReference type="EMBL" id="JAAONZ010000017">
    <property type="protein sequence ID" value="NHO67551.1"/>
    <property type="molecule type" value="Genomic_DNA"/>
</dbReference>
<evidence type="ECO:0000256" key="1">
    <source>
        <dbReference type="SAM" id="SignalP"/>
    </source>
</evidence>
<dbReference type="AlphaFoldDB" id="A0A9E5MNK9"/>
<dbReference type="Pfam" id="PF08309">
    <property type="entry name" value="LVIVD"/>
    <property type="match status" value="1"/>
</dbReference>
<keyword evidence="3" id="KW-1185">Reference proteome</keyword>
<dbReference type="RefSeq" id="WP_167190446.1">
    <property type="nucleotide sequence ID" value="NZ_JAAONZ010000017.1"/>
</dbReference>
<name>A0A9E5MNK9_9GAMM</name>
<organism evidence="2 3">
    <name type="scientific">Pseudomaricurvus hydrocarbonicus</name>
    <dbReference type="NCBI Taxonomy" id="1470433"/>
    <lineage>
        <taxon>Bacteria</taxon>
        <taxon>Pseudomonadati</taxon>
        <taxon>Pseudomonadota</taxon>
        <taxon>Gammaproteobacteria</taxon>
        <taxon>Cellvibrionales</taxon>
        <taxon>Cellvibrionaceae</taxon>
        <taxon>Pseudomaricurvus</taxon>
    </lineage>
</organism>
<evidence type="ECO:0000313" key="2">
    <source>
        <dbReference type="EMBL" id="NHO67551.1"/>
    </source>
</evidence>